<dbReference type="GO" id="GO:0009908">
    <property type="term" value="P:flower development"/>
    <property type="evidence" value="ECO:0007669"/>
    <property type="project" value="UniProtKB-KW"/>
</dbReference>
<dbReference type="InterPro" id="IPR012474">
    <property type="entry name" value="Frigida"/>
</dbReference>
<feature type="compositionally biased region" description="Acidic residues" evidence="7">
    <location>
        <begin position="117"/>
        <end position="161"/>
    </location>
</feature>
<dbReference type="GO" id="GO:0030154">
    <property type="term" value="P:cell differentiation"/>
    <property type="evidence" value="ECO:0007669"/>
    <property type="project" value="UniProtKB-KW"/>
</dbReference>
<dbReference type="Pfam" id="PF07899">
    <property type="entry name" value="Frigida"/>
    <property type="match status" value="1"/>
</dbReference>
<dbReference type="EMBL" id="DF973639">
    <property type="protein sequence ID" value="GAU36751.1"/>
    <property type="molecule type" value="Genomic_DNA"/>
</dbReference>
<organism evidence="8 9">
    <name type="scientific">Trifolium subterraneum</name>
    <name type="common">Subterranean clover</name>
    <dbReference type="NCBI Taxonomy" id="3900"/>
    <lineage>
        <taxon>Eukaryota</taxon>
        <taxon>Viridiplantae</taxon>
        <taxon>Streptophyta</taxon>
        <taxon>Embryophyta</taxon>
        <taxon>Tracheophyta</taxon>
        <taxon>Spermatophyta</taxon>
        <taxon>Magnoliopsida</taxon>
        <taxon>eudicotyledons</taxon>
        <taxon>Gunneridae</taxon>
        <taxon>Pentapetalae</taxon>
        <taxon>rosids</taxon>
        <taxon>fabids</taxon>
        <taxon>Fabales</taxon>
        <taxon>Fabaceae</taxon>
        <taxon>Papilionoideae</taxon>
        <taxon>50 kb inversion clade</taxon>
        <taxon>NPAAA clade</taxon>
        <taxon>Hologalegina</taxon>
        <taxon>IRL clade</taxon>
        <taxon>Trifolieae</taxon>
        <taxon>Trifolium</taxon>
    </lineage>
</organism>
<evidence type="ECO:0000256" key="3">
    <source>
        <dbReference type="ARBA" id="ARBA00022782"/>
    </source>
</evidence>
<gene>
    <name evidence="8" type="ORF">TSUD_318500</name>
</gene>
<evidence type="ECO:0000256" key="6">
    <source>
        <dbReference type="SAM" id="Coils"/>
    </source>
</evidence>
<feature type="compositionally biased region" description="Polar residues" evidence="7">
    <location>
        <begin position="1"/>
        <end position="10"/>
    </location>
</feature>
<keyword evidence="2 5" id="KW-0217">Developmental protein</keyword>
<evidence type="ECO:0000256" key="1">
    <source>
        <dbReference type="ARBA" id="ARBA00008956"/>
    </source>
</evidence>
<keyword evidence="6" id="KW-0175">Coiled coil</keyword>
<dbReference type="PANTHER" id="PTHR31791:SF49">
    <property type="entry name" value="INACTIVE PROTEIN FRIGIDA"/>
    <property type="match status" value="1"/>
</dbReference>
<feature type="compositionally biased region" description="Basic and acidic residues" evidence="7">
    <location>
        <begin position="90"/>
        <end position="104"/>
    </location>
</feature>
<evidence type="ECO:0000256" key="7">
    <source>
        <dbReference type="SAM" id="MobiDB-lite"/>
    </source>
</evidence>
<dbReference type="Proteomes" id="UP000242715">
    <property type="component" value="Unassembled WGS sequence"/>
</dbReference>
<dbReference type="PANTHER" id="PTHR31791">
    <property type="entry name" value="FRIGIDA-LIKE PROTEIN 3-RELATED"/>
    <property type="match status" value="1"/>
</dbReference>
<evidence type="ECO:0000313" key="9">
    <source>
        <dbReference type="Proteomes" id="UP000242715"/>
    </source>
</evidence>
<keyword evidence="9" id="KW-1185">Reference proteome</keyword>
<protein>
    <recommendedName>
        <fullName evidence="5">FRIGIDA-like protein</fullName>
    </recommendedName>
</protein>
<feature type="coiled-coil region" evidence="6">
    <location>
        <begin position="32"/>
        <end position="59"/>
    </location>
</feature>
<sequence>MENNSSTVSDTPIPPENDHDAGQKITKSVNELNDLSISIQAFKNRYDELQNHLNFIQQAIDTRTKELQALATTTTAKVATDNSNIVQSEPESKLKSKADGKGIVEEEQQQPQQQPEKEEEEDEEEPEEEEPEEEEVEEDPEEEDPEEEEEEEPEPEPEEAVVEDKKEEKIEEKQDELILLCKMMNSRGLRRYIIANLSETAMLKEKIPVALKTAPEPAKLVFEVIGRFYLQGSKAYTPNSPMTAGRQASVLALEYYLMSGCISKIRSSLKEVAATAALSWRKRLIGEGGVGAATEMDARGLILFLACFGIPREFRNEEITNLVLLSKPGEISHALRNSVALSKRVSGM</sequence>
<keyword evidence="4 5" id="KW-0287">Flowering</keyword>
<evidence type="ECO:0000313" key="8">
    <source>
        <dbReference type="EMBL" id="GAU36751.1"/>
    </source>
</evidence>
<comment type="similarity">
    <text evidence="1 5">Belongs to the Frigida family.</text>
</comment>
<reference evidence="9" key="1">
    <citation type="journal article" date="2017" name="Front. Plant Sci.">
        <title>Climate Clever Clovers: New Paradigm to Reduce the Environmental Footprint of Ruminants by Breeding Low Methanogenic Forages Utilizing Haplotype Variation.</title>
        <authorList>
            <person name="Kaur P."/>
            <person name="Appels R."/>
            <person name="Bayer P.E."/>
            <person name="Keeble-Gagnere G."/>
            <person name="Wang J."/>
            <person name="Hirakawa H."/>
            <person name="Shirasawa K."/>
            <person name="Vercoe P."/>
            <person name="Stefanova K."/>
            <person name="Durmic Z."/>
            <person name="Nichols P."/>
            <person name="Revell C."/>
            <person name="Isobe S.N."/>
            <person name="Edwards D."/>
            <person name="Erskine W."/>
        </authorList>
    </citation>
    <scope>NUCLEOTIDE SEQUENCE [LARGE SCALE GENOMIC DNA]</scope>
    <source>
        <strain evidence="9">cv. Daliak</strain>
    </source>
</reference>
<keyword evidence="3 5" id="KW-0221">Differentiation</keyword>
<dbReference type="OrthoDB" id="776053at2759"/>
<evidence type="ECO:0000256" key="2">
    <source>
        <dbReference type="ARBA" id="ARBA00022473"/>
    </source>
</evidence>
<evidence type="ECO:0000256" key="5">
    <source>
        <dbReference type="RuleBase" id="RU364012"/>
    </source>
</evidence>
<name>A0A2Z6MZ40_TRISU</name>
<dbReference type="AlphaFoldDB" id="A0A2Z6MZ40"/>
<proteinExistence type="inferred from homology"/>
<evidence type="ECO:0000256" key="4">
    <source>
        <dbReference type="ARBA" id="ARBA00023089"/>
    </source>
</evidence>
<accession>A0A2Z6MZ40</accession>
<feature type="region of interest" description="Disordered" evidence="7">
    <location>
        <begin position="1"/>
        <end position="23"/>
    </location>
</feature>
<feature type="region of interest" description="Disordered" evidence="7">
    <location>
        <begin position="81"/>
        <end position="169"/>
    </location>
</feature>